<keyword evidence="10" id="KW-1185">Reference proteome</keyword>
<dbReference type="AlphaFoldDB" id="A0A944DFH7"/>
<dbReference type="GO" id="GO:0005886">
    <property type="term" value="C:plasma membrane"/>
    <property type="evidence" value="ECO:0007669"/>
    <property type="project" value="UniProtKB-SubCell"/>
</dbReference>
<evidence type="ECO:0000256" key="7">
    <source>
        <dbReference type="ARBA" id="ARBA00023136"/>
    </source>
</evidence>
<accession>A0A944DFH7</accession>
<feature type="transmembrane region" description="Helical" evidence="8">
    <location>
        <begin position="150"/>
        <end position="168"/>
    </location>
</feature>
<comment type="similarity">
    <text evidence="2">Belongs to the alanine or glycine:cation symporter (AGCS) (TC 2.A.25) family.</text>
</comment>
<dbReference type="Proteomes" id="UP000694660">
    <property type="component" value="Unassembled WGS sequence"/>
</dbReference>
<feature type="transmembrane region" description="Helical" evidence="8">
    <location>
        <begin position="68"/>
        <end position="88"/>
    </location>
</feature>
<gene>
    <name evidence="9" type="ORF">I8J34_11835</name>
</gene>
<keyword evidence="7 8" id="KW-0472">Membrane</keyword>
<evidence type="ECO:0000256" key="4">
    <source>
        <dbReference type="ARBA" id="ARBA00022475"/>
    </source>
</evidence>
<keyword evidence="5 8" id="KW-0812">Transmembrane</keyword>
<sequence>MGWAFGQIVSGAFTGEGVAGGILGALIQGFKRAAFSNEAGIGSAAIAHSAVRTKEPVTEGYVALLEPFIDTVVICTMTAVVIVVSGTLDSGLTGVELTSAAFETAFPWFPVVLAVVLFAFSTMISWSYYGLKATTYLFGENKTVENIYKLFFCICVIIGASMSLGPVIDFSDSMIFAMAIPNVIGLYMLLPVVRRELAQYQAKLASGEIKRFR</sequence>
<evidence type="ECO:0000313" key="9">
    <source>
        <dbReference type="EMBL" id="MBT0961863.1"/>
    </source>
</evidence>
<proteinExistence type="inferred from homology"/>
<dbReference type="PANTHER" id="PTHR30330">
    <property type="entry name" value="AGSS FAMILY TRANSPORTER, SODIUM-ALANINE"/>
    <property type="match status" value="1"/>
</dbReference>
<evidence type="ECO:0000256" key="3">
    <source>
        <dbReference type="ARBA" id="ARBA00022448"/>
    </source>
</evidence>
<comment type="subcellular location">
    <subcellularLocation>
        <location evidence="1">Cell membrane</location>
        <topology evidence="1">Multi-pass membrane protein</topology>
    </subcellularLocation>
</comment>
<evidence type="ECO:0000256" key="5">
    <source>
        <dbReference type="ARBA" id="ARBA00022692"/>
    </source>
</evidence>
<feature type="transmembrane region" description="Helical" evidence="8">
    <location>
        <begin position="174"/>
        <end position="193"/>
    </location>
</feature>
<keyword evidence="3" id="KW-0813">Transport</keyword>
<organism evidence="9 10">
    <name type="scientific">Denitromonas iodatirespirans</name>
    <dbReference type="NCBI Taxonomy" id="2795389"/>
    <lineage>
        <taxon>Bacteria</taxon>
        <taxon>Pseudomonadati</taxon>
        <taxon>Pseudomonadota</taxon>
        <taxon>Betaproteobacteria</taxon>
        <taxon>Rhodocyclales</taxon>
        <taxon>Zoogloeaceae</taxon>
        <taxon>Denitromonas</taxon>
    </lineage>
</organism>
<name>A0A944DFH7_DENI1</name>
<dbReference type="PANTHER" id="PTHR30330:SF3">
    <property type="entry name" value="TRANSCRIPTIONAL REGULATOR, LRP FAMILY"/>
    <property type="match status" value="1"/>
</dbReference>
<evidence type="ECO:0000256" key="6">
    <source>
        <dbReference type="ARBA" id="ARBA00022989"/>
    </source>
</evidence>
<feature type="transmembrane region" description="Helical" evidence="8">
    <location>
        <begin position="108"/>
        <end position="129"/>
    </location>
</feature>
<evidence type="ECO:0000256" key="8">
    <source>
        <dbReference type="SAM" id="Phobius"/>
    </source>
</evidence>
<evidence type="ECO:0000256" key="1">
    <source>
        <dbReference type="ARBA" id="ARBA00004651"/>
    </source>
</evidence>
<dbReference type="EMBL" id="JAEKFT010000011">
    <property type="protein sequence ID" value="MBT0961863.1"/>
    <property type="molecule type" value="Genomic_DNA"/>
</dbReference>
<dbReference type="InterPro" id="IPR001463">
    <property type="entry name" value="Na/Ala_symport"/>
</dbReference>
<reference evidence="10" key="1">
    <citation type="journal article" date="2022" name="ISME J.">
        <title>Genetic and phylogenetic analysis of dissimilatory iodate-reducing bacteria identifies potential niches across the world's oceans.</title>
        <authorList>
            <person name="Reyes-Umana V."/>
            <person name="Henning Z."/>
            <person name="Lee K."/>
            <person name="Barnum T.P."/>
            <person name="Coates J.D."/>
        </authorList>
    </citation>
    <scope>NUCLEOTIDE SEQUENCE [LARGE SCALE GENOMIC DNA]</scope>
    <source>
        <strain evidence="10">IR12</strain>
    </source>
</reference>
<keyword evidence="4" id="KW-1003">Cell membrane</keyword>
<evidence type="ECO:0000256" key="2">
    <source>
        <dbReference type="ARBA" id="ARBA00009261"/>
    </source>
</evidence>
<evidence type="ECO:0000313" key="10">
    <source>
        <dbReference type="Proteomes" id="UP000694660"/>
    </source>
</evidence>
<dbReference type="Pfam" id="PF01235">
    <property type="entry name" value="Na_Ala_symp"/>
    <property type="match status" value="1"/>
</dbReference>
<dbReference type="GO" id="GO:0005283">
    <property type="term" value="F:amino acid:sodium symporter activity"/>
    <property type="evidence" value="ECO:0007669"/>
    <property type="project" value="InterPro"/>
</dbReference>
<dbReference type="PRINTS" id="PR00175">
    <property type="entry name" value="NAALASMPORT"/>
</dbReference>
<keyword evidence="6 8" id="KW-1133">Transmembrane helix</keyword>
<comment type="caution">
    <text evidence="9">The sequence shown here is derived from an EMBL/GenBank/DDBJ whole genome shotgun (WGS) entry which is preliminary data.</text>
</comment>
<protein>
    <submittedName>
        <fullName evidence="9">Alanine:cation symporter family protein</fullName>
    </submittedName>
</protein>